<proteinExistence type="predicted"/>
<reference evidence="1" key="1">
    <citation type="submission" date="2020-03" db="EMBL/GenBank/DDBJ databases">
        <authorList>
            <person name="Chebbi M.A."/>
            <person name="Drezen J.M."/>
        </authorList>
    </citation>
    <scope>NUCLEOTIDE SEQUENCE</scope>
    <source>
        <tissue evidence="1">Whole body</tissue>
    </source>
</reference>
<organism evidence="1 2">
    <name type="scientific">Cotesia typhae</name>
    <dbReference type="NCBI Taxonomy" id="2053667"/>
    <lineage>
        <taxon>Eukaryota</taxon>
        <taxon>Metazoa</taxon>
        <taxon>Ecdysozoa</taxon>
        <taxon>Arthropoda</taxon>
        <taxon>Hexapoda</taxon>
        <taxon>Insecta</taxon>
        <taxon>Pterygota</taxon>
        <taxon>Neoptera</taxon>
        <taxon>Endopterygota</taxon>
        <taxon>Hymenoptera</taxon>
        <taxon>Apocrita</taxon>
        <taxon>Ichneumonoidea</taxon>
        <taxon>Braconidae</taxon>
        <taxon>Microgastrinae</taxon>
        <taxon>Cotesia</taxon>
    </lineage>
</organism>
<gene>
    <name evidence="1" type="ORF">G9C98_002756</name>
</gene>
<accession>A0A8J5VC42</accession>
<sequence>MALSSSRVILKIRQQVDVVQKRFRGKINITKPKKLHYARAVMDQFVTPFYEATRPPTPIWELCENANKKNKALEAPHPYDQIIARECLNWYNNSRMIAFFHMNPTKARDELDMRIQIRKSNMYLKYYGKSIYKLALKNSRFEAVIPLFSAPGRIIFSAEPNVPALMKILKQNPHMILMAGILDGVLLSIKDFMKYGTMNLDQERAKLVQTIQTAAGANLCRQLNHHPSTLVSRLEAIANKDKDN</sequence>
<evidence type="ECO:0000313" key="1">
    <source>
        <dbReference type="EMBL" id="KAG8041463.1"/>
    </source>
</evidence>
<reference evidence="1" key="2">
    <citation type="submission" date="2021-04" db="EMBL/GenBank/DDBJ databases">
        <title>Genome-wide patterns of bracovirus chromosomal integration into multiple host tissues during parasitism.</title>
        <authorList>
            <person name="Chebbi M.A.C."/>
        </authorList>
    </citation>
    <scope>NUCLEOTIDE SEQUENCE</scope>
    <source>
        <tissue evidence="1">Whole body</tissue>
    </source>
</reference>
<dbReference type="PANTHER" id="PTHR11560">
    <property type="entry name" value="39S RIBOSOMAL PROTEIN L10, MITOCHONDRIAL"/>
    <property type="match status" value="1"/>
</dbReference>
<dbReference type="Proteomes" id="UP000729913">
    <property type="component" value="Unassembled WGS sequence"/>
</dbReference>
<comment type="caution">
    <text evidence="1">The sequence shown here is derived from an EMBL/GenBank/DDBJ whole genome shotgun (WGS) entry which is preliminary data.</text>
</comment>
<protein>
    <recommendedName>
        <fullName evidence="3">39S ribosomal protein L10, mitochondrial</fullName>
    </recommendedName>
</protein>
<dbReference type="OrthoDB" id="360689at2759"/>
<evidence type="ECO:0008006" key="3">
    <source>
        <dbReference type="Google" id="ProtNLM"/>
    </source>
</evidence>
<name>A0A8J5VC42_9HYME</name>
<dbReference type="AlphaFoldDB" id="A0A8J5VC42"/>
<evidence type="ECO:0000313" key="2">
    <source>
        <dbReference type="Proteomes" id="UP000729913"/>
    </source>
</evidence>
<dbReference type="EMBL" id="JAAOIC020000016">
    <property type="protein sequence ID" value="KAG8041463.1"/>
    <property type="molecule type" value="Genomic_DNA"/>
</dbReference>
<keyword evidence="2" id="KW-1185">Reference proteome</keyword>
<dbReference type="InterPro" id="IPR047865">
    <property type="entry name" value="Ribosomal_uL10_bac_type"/>
</dbReference>